<proteinExistence type="predicted"/>
<keyword evidence="2" id="KW-1185">Reference proteome</keyword>
<sequence>MEKNNCIKCDINQCKYHYKAEDYCSLEQIQVGTHEKNPTVVECTDCKSFVLD</sequence>
<evidence type="ECO:0000313" key="2">
    <source>
        <dbReference type="Proteomes" id="UP000198597"/>
    </source>
</evidence>
<organism evidence="1 2">
    <name type="scientific">Clostridium gasigenes</name>
    <dbReference type="NCBI Taxonomy" id="94869"/>
    <lineage>
        <taxon>Bacteria</taxon>
        <taxon>Bacillati</taxon>
        <taxon>Bacillota</taxon>
        <taxon>Clostridia</taxon>
        <taxon>Eubacteriales</taxon>
        <taxon>Clostridiaceae</taxon>
        <taxon>Clostridium</taxon>
    </lineage>
</organism>
<name>A0A1H0V4J9_9CLOT</name>
<accession>A0A1H0V4J9</accession>
<protein>
    <submittedName>
        <fullName evidence="1">Uncharacterized protein</fullName>
    </submittedName>
</protein>
<dbReference type="Proteomes" id="UP000198597">
    <property type="component" value="Unassembled WGS sequence"/>
</dbReference>
<dbReference type="Pfam" id="PF07561">
    <property type="entry name" value="DUF1540"/>
    <property type="match status" value="1"/>
</dbReference>
<dbReference type="STRING" id="94869.SAMN04488529_11449"/>
<dbReference type="InterPro" id="IPR011437">
    <property type="entry name" value="DUF1540"/>
</dbReference>
<dbReference type="RefSeq" id="WP_089972117.1">
    <property type="nucleotide sequence ID" value="NZ_FNJM01000014.1"/>
</dbReference>
<gene>
    <name evidence="1" type="ORF">SAMN04488529_11449</name>
</gene>
<dbReference type="OrthoDB" id="1756089at2"/>
<dbReference type="EMBL" id="FNJM01000014">
    <property type="protein sequence ID" value="SDP73360.1"/>
    <property type="molecule type" value="Genomic_DNA"/>
</dbReference>
<dbReference type="AlphaFoldDB" id="A0A1H0V4J9"/>
<evidence type="ECO:0000313" key="1">
    <source>
        <dbReference type="EMBL" id="SDP73360.1"/>
    </source>
</evidence>
<reference evidence="1 2" key="1">
    <citation type="submission" date="2016-10" db="EMBL/GenBank/DDBJ databases">
        <authorList>
            <person name="de Groot N.N."/>
        </authorList>
    </citation>
    <scope>NUCLEOTIDE SEQUENCE [LARGE SCALE GENOMIC DNA]</scope>
    <source>
        <strain evidence="1 2">DSM 12272</strain>
    </source>
</reference>